<proteinExistence type="predicted"/>
<protein>
    <submittedName>
        <fullName evidence="1">Aminoglycoside 6-adenylyltransferase</fullName>
    </submittedName>
</protein>
<dbReference type="InterPro" id="IPR043519">
    <property type="entry name" value="NT_sf"/>
</dbReference>
<accession>A0A9X1PTF7</accession>
<dbReference type="AlphaFoldDB" id="A0A9X1PTF7"/>
<name>A0A9X1PTF7_9BACT</name>
<evidence type="ECO:0000313" key="2">
    <source>
        <dbReference type="Proteomes" id="UP001139000"/>
    </source>
</evidence>
<dbReference type="Gene3D" id="1.20.120.330">
    <property type="entry name" value="Nucleotidyltransferases domain 2"/>
    <property type="match status" value="1"/>
</dbReference>
<dbReference type="Pfam" id="PF04439">
    <property type="entry name" value="Adenyl_transf"/>
    <property type="match status" value="1"/>
</dbReference>
<dbReference type="InterPro" id="IPR007530">
    <property type="entry name" value="Aminoglycoside_adenylylTfrase"/>
</dbReference>
<dbReference type="SUPFAM" id="SSF81631">
    <property type="entry name" value="PAP/OAS1 substrate-binding domain"/>
    <property type="match status" value="1"/>
</dbReference>
<dbReference type="Proteomes" id="UP001139000">
    <property type="component" value="Unassembled WGS sequence"/>
</dbReference>
<dbReference type="RefSeq" id="WP_234657765.1">
    <property type="nucleotide sequence ID" value="NZ_CP094997.1"/>
</dbReference>
<gene>
    <name evidence="1" type="ORF">LXM26_24985</name>
</gene>
<dbReference type="Gene3D" id="3.30.460.10">
    <property type="entry name" value="Beta Polymerase, domain 2"/>
    <property type="match status" value="1"/>
</dbReference>
<reference evidence="1" key="1">
    <citation type="submission" date="2021-12" db="EMBL/GenBank/DDBJ databases">
        <title>Novel species in genus Dyadobacter.</title>
        <authorList>
            <person name="Ma C."/>
        </authorList>
    </citation>
    <scope>NUCLEOTIDE SEQUENCE</scope>
    <source>
        <strain evidence="1">LJ419</strain>
    </source>
</reference>
<keyword evidence="2" id="KW-1185">Reference proteome</keyword>
<dbReference type="SUPFAM" id="SSF81301">
    <property type="entry name" value="Nucleotidyltransferase"/>
    <property type="match status" value="1"/>
</dbReference>
<comment type="caution">
    <text evidence="1">The sequence shown here is derived from an EMBL/GenBank/DDBJ whole genome shotgun (WGS) entry which is preliminary data.</text>
</comment>
<organism evidence="1 2">
    <name type="scientific">Dyadobacter chenwenxiniae</name>
    <dbReference type="NCBI Taxonomy" id="2906456"/>
    <lineage>
        <taxon>Bacteria</taxon>
        <taxon>Pseudomonadati</taxon>
        <taxon>Bacteroidota</taxon>
        <taxon>Cytophagia</taxon>
        <taxon>Cytophagales</taxon>
        <taxon>Spirosomataceae</taxon>
        <taxon>Dyadobacter</taxon>
    </lineage>
</organism>
<sequence>MTSRSTLQMMDLILGIARKDSRVLAVLQDGSRSNPNVTADIFQDFDIIYIVEDLEPYLRDHIWVDVFGERMIMQLPEDMELYPPSPELADAFSYLMLFTDGNRIDLVLVPLNRLDHFAADSLCKVLLDKNGIFTSPLPEASDTSYWTQKPSARSFTDCCNEFWFTSGSMGKALWRGEVIFAQQLSSEVVRGTLLQMLDWYIGCKHEFKVNPGKWGKFYSRYLEPELYEKLLATYPLASQPQIWNATFASMDLFRYSAKFVASELGYEYHAAWDHHLTAHLQHIRDLRADVQRIYDKTEMRENIIRIVSR</sequence>
<dbReference type="EMBL" id="JAJTTC010000008">
    <property type="protein sequence ID" value="MCF0064791.1"/>
    <property type="molecule type" value="Genomic_DNA"/>
</dbReference>
<dbReference type="PIRSF" id="PIRSF000812">
    <property type="entry name" value="AAD"/>
    <property type="match status" value="1"/>
</dbReference>
<evidence type="ECO:0000313" key="1">
    <source>
        <dbReference type="EMBL" id="MCF0064791.1"/>
    </source>
</evidence>